<keyword evidence="2" id="KW-1185">Reference proteome</keyword>
<dbReference type="Pfam" id="PF01467">
    <property type="entry name" value="CTP_transf_like"/>
    <property type="match status" value="1"/>
</dbReference>
<dbReference type="PANTHER" id="PTHR12039:SF0">
    <property type="entry name" value="NICOTINAMIDE-NUCLEOTIDE ADENYLYLTRANSFERASE"/>
    <property type="match status" value="1"/>
</dbReference>
<evidence type="ECO:0000313" key="2">
    <source>
        <dbReference type="Proteomes" id="UP000492821"/>
    </source>
</evidence>
<dbReference type="InterPro" id="IPR004821">
    <property type="entry name" value="Cyt_trans-like"/>
</dbReference>
<dbReference type="Gene3D" id="3.40.50.620">
    <property type="entry name" value="HUPs"/>
    <property type="match status" value="1"/>
</dbReference>
<evidence type="ECO:0000313" key="3">
    <source>
        <dbReference type="WBParaSite" id="Pan_g5520.t1"/>
    </source>
</evidence>
<dbReference type="SUPFAM" id="SSF52374">
    <property type="entry name" value="Nucleotidylyl transferase"/>
    <property type="match status" value="1"/>
</dbReference>
<feature type="domain" description="Cytidyltransferase-like" evidence="1">
    <location>
        <begin position="9"/>
        <end position="158"/>
    </location>
</feature>
<proteinExistence type="predicted"/>
<evidence type="ECO:0000259" key="1">
    <source>
        <dbReference type="Pfam" id="PF01467"/>
    </source>
</evidence>
<dbReference type="GO" id="GO:0000309">
    <property type="term" value="F:nicotinamide-nucleotide adenylyltransferase activity"/>
    <property type="evidence" value="ECO:0007669"/>
    <property type="project" value="TreeGrafter"/>
</dbReference>
<sequence length="365" mass="41489">MRERAKLVTIGAFDPPTYAHLRMLERAKDFLEKNRNIQIVEGIMSIIPDVFRNKRTVANRGHRMKMLKWALKDSRWMRADDWQCCQTATPSFYDTLSAIDKFCNIDHDANRISTIFVCSAKLFEEIGIDETDYCNIDDLTNILNHFDTVVRQLHIVHDSAYSGPVKGSNVRDCLSRGESIKFCTDDNVISYIHEYGLYSCQAPPIPSRIRHNHNNEVTNQNILNTSHLITTNTSTTVCPNVPKEEKEGSLPLKFDNAIRGIDDCLKNYVDADSTTLMSKSCHAAVWTPFIDVLDDHGHPVRFPSPDDVIPRKRAEKLSALSADNLDKTERFTSKGISENTNRAFTSLISFTFEQHNLTCTPETTV</sequence>
<name>A0A7E4W0Y7_PANRE</name>
<protein>
    <submittedName>
        <fullName evidence="3">CTP_transf_like domain-containing protein</fullName>
    </submittedName>
</protein>
<reference evidence="2" key="1">
    <citation type="journal article" date="2013" name="Genetics">
        <title>The draft genome and transcriptome of Panagrellus redivivus are shaped by the harsh demands of a free-living lifestyle.</title>
        <authorList>
            <person name="Srinivasan J."/>
            <person name="Dillman A.R."/>
            <person name="Macchietto M.G."/>
            <person name="Heikkinen L."/>
            <person name="Lakso M."/>
            <person name="Fracchia K.M."/>
            <person name="Antoshechkin I."/>
            <person name="Mortazavi A."/>
            <person name="Wong G."/>
            <person name="Sternberg P.W."/>
        </authorList>
    </citation>
    <scope>NUCLEOTIDE SEQUENCE [LARGE SCALE GENOMIC DNA]</scope>
    <source>
        <strain evidence="2">MT8872</strain>
    </source>
</reference>
<dbReference type="GO" id="GO:0009435">
    <property type="term" value="P:NAD+ biosynthetic process"/>
    <property type="evidence" value="ECO:0007669"/>
    <property type="project" value="TreeGrafter"/>
</dbReference>
<organism evidence="2 3">
    <name type="scientific">Panagrellus redivivus</name>
    <name type="common">Microworm</name>
    <dbReference type="NCBI Taxonomy" id="6233"/>
    <lineage>
        <taxon>Eukaryota</taxon>
        <taxon>Metazoa</taxon>
        <taxon>Ecdysozoa</taxon>
        <taxon>Nematoda</taxon>
        <taxon>Chromadorea</taxon>
        <taxon>Rhabditida</taxon>
        <taxon>Tylenchina</taxon>
        <taxon>Panagrolaimomorpha</taxon>
        <taxon>Panagrolaimoidea</taxon>
        <taxon>Panagrolaimidae</taxon>
        <taxon>Panagrellus</taxon>
    </lineage>
</organism>
<reference evidence="3" key="2">
    <citation type="submission" date="2020-10" db="UniProtKB">
        <authorList>
            <consortium name="WormBaseParasite"/>
        </authorList>
    </citation>
    <scope>IDENTIFICATION</scope>
</reference>
<dbReference type="InterPro" id="IPR014729">
    <property type="entry name" value="Rossmann-like_a/b/a_fold"/>
</dbReference>
<accession>A0A7E4W0Y7</accession>
<dbReference type="PANTHER" id="PTHR12039">
    <property type="entry name" value="NICOTINAMIDE MONONUCLEOTIDE ADENYLYLTRANSFERASE"/>
    <property type="match status" value="1"/>
</dbReference>
<dbReference type="GO" id="GO:0004515">
    <property type="term" value="F:nicotinate-nucleotide adenylyltransferase activity"/>
    <property type="evidence" value="ECO:0007669"/>
    <property type="project" value="TreeGrafter"/>
</dbReference>
<dbReference type="InterPro" id="IPR051182">
    <property type="entry name" value="Euk_NMN_adenylyltrnsfrase"/>
</dbReference>
<dbReference type="Proteomes" id="UP000492821">
    <property type="component" value="Unassembled WGS sequence"/>
</dbReference>
<dbReference type="AlphaFoldDB" id="A0A7E4W0Y7"/>
<dbReference type="WBParaSite" id="Pan_g5520.t1">
    <property type="protein sequence ID" value="Pan_g5520.t1"/>
    <property type="gene ID" value="Pan_g5520"/>
</dbReference>